<evidence type="ECO:0000256" key="1">
    <source>
        <dbReference type="SAM" id="MobiDB-lite"/>
    </source>
</evidence>
<accession>A0ABD1LTH1</accession>
<protein>
    <submittedName>
        <fullName evidence="3">Uncharacterized protein</fullName>
    </submittedName>
</protein>
<dbReference type="Proteomes" id="UP001603857">
    <property type="component" value="Unassembled WGS sequence"/>
</dbReference>
<feature type="transmembrane region" description="Helical" evidence="2">
    <location>
        <begin position="963"/>
        <end position="984"/>
    </location>
</feature>
<keyword evidence="2" id="KW-0472">Membrane</keyword>
<gene>
    <name evidence="3" type="ORF">Fmac_025641</name>
</gene>
<dbReference type="InterPro" id="IPR006553">
    <property type="entry name" value="Leu-rich_rpt_Cys-con_subtyp"/>
</dbReference>
<keyword evidence="2" id="KW-1133">Transmembrane helix</keyword>
<sequence length="1061" mass="118861">MFTFRKNLKNLKEIDLQGSQYLIDIPDFSMAKELERVNLCRCESLRQLHPSILFNSKLKILNLEGCRKIKRLILRSKSLSQKSLSELYLDGCSSLTEILITSDELIRLDLKRVSKLNVNSRSLVDLYLYDRSSLKEISVVSEEVTKLHLSGSAISSFSSISSLPKCTYLDLSDCKEIERLDLHLKSLRELVLNGCSSLKEISVVSEKELYLFTLLSCDCKEIERLDLQSKSPRELVLNGCSSLKEISVISNELKRLKLCGSAITSLLSISSLPKLTKLELSDCKEIERLDLQSKSLRELVLNGCSSLKEIKVISDELKRLKLCGSAITSFSSISSIPKLTYLDLSYCIEIERLDLQPKSLRELVLNGCSSLKEISVISNELKRLKLCGSAITSLLSISSPKLTNLELSDCKKIERLDLQSKSLREFVLNGCSSLKEIKVISDELKRLKLCGSAITSLLSISSPKLTDIKLSDCKKIERLDLQSKSLREFVLNGCSSLKEIKVISDELKRLELCGSAITSFSLISSLPKLTYLDLSYCIEIERLELQSKSLRELVLNGCSSLKEISAVSEKITILKLSGTAITSLSSISSLLKLTYLDLSDCKEIERLELHSKTLIVLKLDGCSSLKKILVQSEKISKLELSNCRNLVSLPELPSALYVLNAFNCISLETEISQHLVLQHMLQRTVPYLHGLYFALPEDHVMDKCVFQTADSSLSIPDLAVSGFNGFIYCTILSEGSLSHSHEMSVSIYLNGIELWHTRDGREDYYPAGLITDHVMFWYHHINKFDEISEVFDHSRNVEIKFQLHGEQKSIKGFGVFPCKAFGIGKTQNSVEIVTIMMFQQLEGAAKAKEILDIVMNIYIKTIGEDDYKEVLVDATLLLLWEQSACQHIESDSEIDDDDDDSSHDEKPYRPPQDRTMVVACLPEVAQNMGYAIASYVDKLLLLSVLHQLCAYEMAKRPGLDSEVPLHIVATTPTTIVYVVGFALVRANQTAKFRGREKQICKENVPDYSDRLGNLSVLLYSSSLSVVQELPFLEVSSHIYSGRAACDEAGQVGHVADAEHLF</sequence>
<proteinExistence type="predicted"/>
<dbReference type="SUPFAM" id="SSF52058">
    <property type="entry name" value="L domain-like"/>
    <property type="match status" value="3"/>
</dbReference>
<dbReference type="EMBL" id="JBGMDY010000008">
    <property type="protein sequence ID" value="KAL2326583.1"/>
    <property type="molecule type" value="Genomic_DNA"/>
</dbReference>
<evidence type="ECO:0000313" key="3">
    <source>
        <dbReference type="EMBL" id="KAL2326583.1"/>
    </source>
</evidence>
<dbReference type="AlphaFoldDB" id="A0ABD1LTH1"/>
<name>A0ABD1LTH1_9FABA</name>
<feature type="compositionally biased region" description="Acidic residues" evidence="1">
    <location>
        <begin position="891"/>
        <end position="902"/>
    </location>
</feature>
<feature type="region of interest" description="Disordered" evidence="1">
    <location>
        <begin position="890"/>
        <end position="911"/>
    </location>
</feature>
<comment type="caution">
    <text evidence="3">The sequence shown here is derived from an EMBL/GenBank/DDBJ whole genome shotgun (WGS) entry which is preliminary data.</text>
</comment>
<dbReference type="PANTHER" id="PTHR46433">
    <property type="entry name" value="ANK_REP_REGION DOMAIN-CONTAINING PROTEIN-RELATED"/>
    <property type="match status" value="1"/>
</dbReference>
<keyword evidence="2" id="KW-0812">Transmembrane</keyword>
<evidence type="ECO:0000256" key="2">
    <source>
        <dbReference type="SAM" id="Phobius"/>
    </source>
</evidence>
<dbReference type="Gene3D" id="3.80.10.10">
    <property type="entry name" value="Ribonuclease Inhibitor"/>
    <property type="match status" value="4"/>
</dbReference>
<keyword evidence="4" id="KW-1185">Reference proteome</keyword>
<reference evidence="3 4" key="1">
    <citation type="submission" date="2024-08" db="EMBL/GenBank/DDBJ databases">
        <title>Insights into the chromosomal genome structure of Flemingia macrophylla.</title>
        <authorList>
            <person name="Ding Y."/>
            <person name="Zhao Y."/>
            <person name="Bi W."/>
            <person name="Wu M."/>
            <person name="Zhao G."/>
            <person name="Gong Y."/>
            <person name="Li W."/>
            <person name="Zhang P."/>
        </authorList>
    </citation>
    <scope>NUCLEOTIDE SEQUENCE [LARGE SCALE GENOMIC DNA]</scope>
    <source>
        <strain evidence="3">DYQJB</strain>
        <tissue evidence="3">Leaf</tissue>
    </source>
</reference>
<organism evidence="3 4">
    <name type="scientific">Flemingia macrophylla</name>
    <dbReference type="NCBI Taxonomy" id="520843"/>
    <lineage>
        <taxon>Eukaryota</taxon>
        <taxon>Viridiplantae</taxon>
        <taxon>Streptophyta</taxon>
        <taxon>Embryophyta</taxon>
        <taxon>Tracheophyta</taxon>
        <taxon>Spermatophyta</taxon>
        <taxon>Magnoliopsida</taxon>
        <taxon>eudicotyledons</taxon>
        <taxon>Gunneridae</taxon>
        <taxon>Pentapetalae</taxon>
        <taxon>rosids</taxon>
        <taxon>fabids</taxon>
        <taxon>Fabales</taxon>
        <taxon>Fabaceae</taxon>
        <taxon>Papilionoideae</taxon>
        <taxon>50 kb inversion clade</taxon>
        <taxon>NPAAA clade</taxon>
        <taxon>indigoferoid/millettioid clade</taxon>
        <taxon>Phaseoleae</taxon>
        <taxon>Flemingia</taxon>
    </lineage>
</organism>
<dbReference type="SMART" id="SM00367">
    <property type="entry name" value="LRR_CC"/>
    <property type="match status" value="6"/>
</dbReference>
<dbReference type="InterPro" id="IPR032675">
    <property type="entry name" value="LRR_dom_sf"/>
</dbReference>
<evidence type="ECO:0000313" key="4">
    <source>
        <dbReference type="Proteomes" id="UP001603857"/>
    </source>
</evidence>